<feature type="transmembrane region" description="Helical" evidence="7">
    <location>
        <begin position="6"/>
        <end position="26"/>
    </location>
</feature>
<evidence type="ECO:0000256" key="2">
    <source>
        <dbReference type="ARBA" id="ARBA00009298"/>
    </source>
</evidence>
<feature type="domain" description="MgtC/SapB/SrpB/YhiD N-terminal" evidence="8">
    <location>
        <begin position="14"/>
        <end position="144"/>
    </location>
</feature>
<keyword evidence="7" id="KW-0997">Cell inner membrane</keyword>
<keyword evidence="10" id="KW-1185">Reference proteome</keyword>
<dbReference type="InterPro" id="IPR003416">
    <property type="entry name" value="MgtC/SapB/SrpB/YhiD_fam"/>
</dbReference>
<evidence type="ECO:0000256" key="4">
    <source>
        <dbReference type="ARBA" id="ARBA00022692"/>
    </source>
</evidence>
<evidence type="ECO:0000259" key="8">
    <source>
        <dbReference type="Pfam" id="PF02308"/>
    </source>
</evidence>
<dbReference type="RefSeq" id="WP_106718878.1">
    <property type="nucleotide sequence ID" value="NZ_JACHXT010000005.1"/>
</dbReference>
<gene>
    <name evidence="9" type="ORF">CU100_22585</name>
</gene>
<evidence type="ECO:0000313" key="10">
    <source>
        <dbReference type="Proteomes" id="UP000241158"/>
    </source>
</evidence>
<keyword evidence="3" id="KW-1003">Cell membrane</keyword>
<dbReference type="PRINTS" id="PR01837">
    <property type="entry name" value="MGTCSAPBPROT"/>
</dbReference>
<comment type="subcellular location">
    <subcellularLocation>
        <location evidence="7">Cell inner membrane</location>
        <topology evidence="7">Multi-pass membrane protein</topology>
    </subcellularLocation>
    <subcellularLocation>
        <location evidence="1">Cell membrane</location>
        <topology evidence="1">Multi-pass membrane protein</topology>
    </subcellularLocation>
</comment>
<keyword evidence="4 7" id="KW-0812">Transmembrane</keyword>
<dbReference type="OrthoDB" id="9811198at2"/>
<dbReference type="GO" id="GO:0005886">
    <property type="term" value="C:plasma membrane"/>
    <property type="evidence" value="ECO:0007669"/>
    <property type="project" value="UniProtKB-SubCell"/>
</dbReference>
<evidence type="ECO:0000256" key="6">
    <source>
        <dbReference type="ARBA" id="ARBA00023136"/>
    </source>
</evidence>
<dbReference type="EMBL" id="PGGN01000005">
    <property type="protein sequence ID" value="PSH55439.1"/>
    <property type="molecule type" value="Genomic_DNA"/>
</dbReference>
<feature type="transmembrane region" description="Helical" evidence="7">
    <location>
        <begin position="98"/>
        <end position="118"/>
    </location>
</feature>
<keyword evidence="5 7" id="KW-1133">Transmembrane helix</keyword>
<dbReference type="Pfam" id="PF02308">
    <property type="entry name" value="MgtC"/>
    <property type="match status" value="1"/>
</dbReference>
<dbReference type="Proteomes" id="UP000241158">
    <property type="component" value="Unassembled WGS sequence"/>
</dbReference>
<keyword evidence="6 7" id="KW-0472">Membrane</keyword>
<dbReference type="PANTHER" id="PTHR33778:SF1">
    <property type="entry name" value="MAGNESIUM TRANSPORTER YHID-RELATED"/>
    <property type="match status" value="1"/>
</dbReference>
<evidence type="ECO:0000313" key="9">
    <source>
        <dbReference type="EMBL" id="PSH55439.1"/>
    </source>
</evidence>
<feature type="transmembrane region" description="Helical" evidence="7">
    <location>
        <begin position="124"/>
        <end position="143"/>
    </location>
</feature>
<feature type="transmembrane region" description="Helical" evidence="7">
    <location>
        <begin position="35"/>
        <end position="54"/>
    </location>
</feature>
<feature type="transmembrane region" description="Helical" evidence="7">
    <location>
        <begin position="74"/>
        <end position="93"/>
    </location>
</feature>
<evidence type="ECO:0000256" key="3">
    <source>
        <dbReference type="ARBA" id="ARBA00022475"/>
    </source>
</evidence>
<comment type="caution">
    <text evidence="9">The sequence shown here is derived from an EMBL/GenBank/DDBJ whole genome shotgun (WGS) entry which is preliminary data.</text>
</comment>
<evidence type="ECO:0000256" key="7">
    <source>
        <dbReference type="RuleBase" id="RU365041"/>
    </source>
</evidence>
<dbReference type="PANTHER" id="PTHR33778">
    <property type="entry name" value="PROTEIN MGTC"/>
    <property type="match status" value="1"/>
</dbReference>
<proteinExistence type="inferred from homology"/>
<dbReference type="AlphaFoldDB" id="A0A2P7AMJ7"/>
<comment type="similarity">
    <text evidence="2 7">Belongs to the MgtC/SapB family.</text>
</comment>
<dbReference type="InterPro" id="IPR049177">
    <property type="entry name" value="MgtC_SapB_SrpB_YhiD_N"/>
</dbReference>
<evidence type="ECO:0000256" key="1">
    <source>
        <dbReference type="ARBA" id="ARBA00004651"/>
    </source>
</evidence>
<organism evidence="9 10">
    <name type="scientific">Phyllobacterium endophyticum</name>
    <dbReference type="NCBI Taxonomy" id="1149773"/>
    <lineage>
        <taxon>Bacteria</taxon>
        <taxon>Pseudomonadati</taxon>
        <taxon>Pseudomonadota</taxon>
        <taxon>Alphaproteobacteria</taxon>
        <taxon>Hyphomicrobiales</taxon>
        <taxon>Phyllobacteriaceae</taxon>
        <taxon>Phyllobacterium</taxon>
    </lineage>
</organism>
<evidence type="ECO:0000256" key="5">
    <source>
        <dbReference type="ARBA" id="ARBA00022989"/>
    </source>
</evidence>
<sequence>MTLYPTWEDIIIRLLLTIVAGAIIGLDREASGRAAGFRTTILVGLAACTAMIQANLILPTTGKSPEYFVNMDVLRFPLGILTGVGFIGGGAIFKRGDLVTGVTTAATLWVMTAIGLAFGGGQIILASIVTVLAFLTLWGLKWLDARIPREHRAILSVVRKSGEPRGELESSIRHLGYRARFVKAQKAENGKAILSYEVHWRRPEAADPPVDLLDLLESSYSVEKFETIRESG</sequence>
<accession>A0A2P7AMJ7</accession>
<reference evidence="10" key="1">
    <citation type="submission" date="2017-11" db="EMBL/GenBank/DDBJ databases">
        <authorList>
            <person name="Kuznetsova I."/>
            <person name="Sazanova A."/>
            <person name="Chirak E."/>
            <person name="Safronova V."/>
            <person name="Willems A."/>
        </authorList>
    </citation>
    <scope>NUCLEOTIDE SEQUENCE [LARGE SCALE GENOMIC DNA]</scope>
    <source>
        <strain evidence="10">PEPV15</strain>
    </source>
</reference>
<protein>
    <recommendedName>
        <fullName evidence="7">Protein MgtC</fullName>
    </recommendedName>
</protein>
<name>A0A2P7AMJ7_9HYPH</name>